<dbReference type="Proteomes" id="UP000198900">
    <property type="component" value="Unassembled WGS sequence"/>
</dbReference>
<reference evidence="1" key="1">
    <citation type="submission" date="2016-10" db="EMBL/GenBank/DDBJ databases">
        <authorList>
            <person name="Varghese N."/>
            <person name="Submissions S."/>
        </authorList>
    </citation>
    <scope>NUCLEOTIDE SEQUENCE [LARGE SCALE GENOMIC DNA]</scope>
    <source>
        <strain evidence="1">YR281</strain>
    </source>
</reference>
<comment type="caution">
    <text evidence="1">The sequence shown here is derived from an EMBL/GenBank/DDBJ whole genome shotgun (WGS) entry which is preliminary data.</text>
</comment>
<dbReference type="AlphaFoldDB" id="A0A7Z7BAI5"/>
<dbReference type="EMBL" id="FNDI01000009">
    <property type="protein sequence ID" value="SDH92227.1"/>
    <property type="molecule type" value="Genomic_DNA"/>
</dbReference>
<gene>
    <name evidence="1" type="ORF">SAMN04487926_109285</name>
</gene>
<protein>
    <submittedName>
        <fullName evidence="1">Uncharacterized protein</fullName>
    </submittedName>
</protein>
<sequence>MLERNAFGSAASIRPAMKWLHRKGHVCALAQYSGYARRAVAQQSSAFFLSRNRLLLENRFQTGGRDASLRPGQLRRERGTIDAFASP</sequence>
<name>A0A7Z7BAI5_9BURK</name>
<evidence type="ECO:0000313" key="2">
    <source>
        <dbReference type="Proteomes" id="UP000198900"/>
    </source>
</evidence>
<keyword evidence="2" id="KW-1185">Reference proteome</keyword>
<accession>A0A7Z7BAI5</accession>
<proteinExistence type="predicted"/>
<evidence type="ECO:0000313" key="1">
    <source>
        <dbReference type="EMBL" id="SDH92227.1"/>
    </source>
</evidence>
<organism evidence="1 2">
    <name type="scientific">Paraburkholderia steynii</name>
    <dbReference type="NCBI Taxonomy" id="1245441"/>
    <lineage>
        <taxon>Bacteria</taxon>
        <taxon>Pseudomonadati</taxon>
        <taxon>Pseudomonadota</taxon>
        <taxon>Betaproteobacteria</taxon>
        <taxon>Burkholderiales</taxon>
        <taxon>Burkholderiaceae</taxon>
        <taxon>Paraburkholderia</taxon>
    </lineage>
</organism>